<reference evidence="2" key="1">
    <citation type="submission" date="2020-04" db="EMBL/GenBank/DDBJ databases">
        <authorList>
            <person name="Alioto T."/>
            <person name="Alioto T."/>
            <person name="Gomez Garrido J."/>
        </authorList>
    </citation>
    <scope>NUCLEOTIDE SEQUENCE</scope>
    <source>
        <strain evidence="2">A484AB</strain>
    </source>
</reference>
<dbReference type="SUPFAM" id="SSF53098">
    <property type="entry name" value="Ribonuclease H-like"/>
    <property type="match status" value="1"/>
</dbReference>
<dbReference type="InterPro" id="IPR001584">
    <property type="entry name" value="Integrase_cat-core"/>
</dbReference>
<dbReference type="InterPro" id="IPR050951">
    <property type="entry name" value="Retrovirus_Pol_polyprotein"/>
</dbReference>
<dbReference type="Proteomes" id="UP001152795">
    <property type="component" value="Unassembled WGS sequence"/>
</dbReference>
<name>A0A6S7GRZ4_PARCT</name>
<dbReference type="InterPro" id="IPR036397">
    <property type="entry name" value="RNaseH_sf"/>
</dbReference>
<sequence>MSDHFSKWLEAVPLPNQRAEKVARAFVDEVIARHGVPTKLITDQGRNFEADFMKKVFEILGVKKLRTSPYHHQTDGQVERLNRTLKGILTAYVNQDHNDWDIHLPLALFAYRNSVHASSGVSPFRAVYGREATTPLTLLSSTTETKKQLISNYSDQLKNTLKDVHDIISCRISLAQQKQKKNYDRQHKTYKSTELKEGDRWAGPYVVLDRLGNLNYHIKLESGAGKGKVVHRNRLKLDKKQSRGNCIERSDEKQPDATTYKPGVLHQEIPAGTLVEQAPLRRSARNRRQPERYQDYDLMDVEIEDAVR</sequence>
<proteinExistence type="predicted"/>
<keyword evidence="3" id="KW-1185">Reference proteome</keyword>
<dbReference type="GO" id="GO:0003676">
    <property type="term" value="F:nucleic acid binding"/>
    <property type="evidence" value="ECO:0007669"/>
    <property type="project" value="InterPro"/>
</dbReference>
<dbReference type="InterPro" id="IPR012337">
    <property type="entry name" value="RNaseH-like_sf"/>
</dbReference>
<dbReference type="AlphaFoldDB" id="A0A6S7GRZ4"/>
<dbReference type="OrthoDB" id="9906983at2759"/>
<accession>A0A6S7GRZ4</accession>
<dbReference type="PANTHER" id="PTHR37984:SF15">
    <property type="entry name" value="INTEGRASE CATALYTIC DOMAIN-CONTAINING PROTEIN"/>
    <property type="match status" value="1"/>
</dbReference>
<gene>
    <name evidence="2" type="ORF">PACLA_8A031593</name>
</gene>
<evidence type="ECO:0000313" key="2">
    <source>
        <dbReference type="EMBL" id="CAB3992476.1"/>
    </source>
</evidence>
<dbReference type="InterPro" id="IPR054465">
    <property type="entry name" value="Integrase_p58-like_C"/>
</dbReference>
<organism evidence="2 3">
    <name type="scientific">Paramuricea clavata</name>
    <name type="common">Red gorgonian</name>
    <name type="synonym">Violescent sea-whip</name>
    <dbReference type="NCBI Taxonomy" id="317549"/>
    <lineage>
        <taxon>Eukaryota</taxon>
        <taxon>Metazoa</taxon>
        <taxon>Cnidaria</taxon>
        <taxon>Anthozoa</taxon>
        <taxon>Octocorallia</taxon>
        <taxon>Malacalcyonacea</taxon>
        <taxon>Plexauridae</taxon>
        <taxon>Paramuricea</taxon>
    </lineage>
</organism>
<dbReference type="GO" id="GO:0015074">
    <property type="term" value="P:DNA integration"/>
    <property type="evidence" value="ECO:0007669"/>
    <property type="project" value="InterPro"/>
</dbReference>
<evidence type="ECO:0000259" key="1">
    <source>
        <dbReference type="PROSITE" id="PS50994"/>
    </source>
</evidence>
<dbReference type="FunFam" id="3.30.420.10:FF:000032">
    <property type="entry name" value="Retrovirus-related Pol polyprotein from transposon 297-like Protein"/>
    <property type="match status" value="1"/>
</dbReference>
<dbReference type="PANTHER" id="PTHR37984">
    <property type="entry name" value="PROTEIN CBG26694"/>
    <property type="match status" value="1"/>
</dbReference>
<dbReference type="PROSITE" id="PS50994">
    <property type="entry name" value="INTEGRASE"/>
    <property type="match status" value="1"/>
</dbReference>
<comment type="caution">
    <text evidence="2">The sequence shown here is derived from an EMBL/GenBank/DDBJ whole genome shotgun (WGS) entry which is preliminary data.</text>
</comment>
<dbReference type="EMBL" id="CACRXK020002060">
    <property type="protein sequence ID" value="CAB3992476.1"/>
    <property type="molecule type" value="Genomic_DNA"/>
</dbReference>
<protein>
    <submittedName>
        <fullName evidence="2">Retrovirus-related Pol poly from transposon</fullName>
    </submittedName>
</protein>
<evidence type="ECO:0000313" key="3">
    <source>
        <dbReference type="Proteomes" id="UP001152795"/>
    </source>
</evidence>
<dbReference type="Gene3D" id="3.30.420.10">
    <property type="entry name" value="Ribonuclease H-like superfamily/Ribonuclease H"/>
    <property type="match status" value="1"/>
</dbReference>
<feature type="domain" description="Integrase catalytic" evidence="1">
    <location>
        <begin position="1"/>
        <end position="131"/>
    </location>
</feature>
<dbReference type="Pfam" id="PF22938">
    <property type="entry name" value="Integrase_p58_C"/>
    <property type="match status" value="1"/>
</dbReference>